<dbReference type="GO" id="GO:0016020">
    <property type="term" value="C:membrane"/>
    <property type="evidence" value="ECO:0007669"/>
    <property type="project" value="UniProtKB-SubCell"/>
</dbReference>
<dbReference type="AlphaFoldDB" id="A0AAQ3Q6S1"/>
<feature type="transmembrane region" description="Helical" evidence="6">
    <location>
        <begin position="179"/>
        <end position="200"/>
    </location>
</feature>
<evidence type="ECO:0000256" key="7">
    <source>
        <dbReference type="SAM" id="MobiDB-lite"/>
    </source>
</evidence>
<evidence type="ECO:0000256" key="4">
    <source>
        <dbReference type="ARBA" id="ARBA00022989"/>
    </source>
</evidence>
<comment type="similarity">
    <text evidence="2 6">Belongs to the drug/metabolite transporter (DMT) superfamily. Plant drug/metabolite exporter (P-DME) (TC 2.A.7.4) family.</text>
</comment>
<keyword evidence="10" id="KW-1185">Reference proteome</keyword>
<feature type="transmembrane region" description="Helical" evidence="6">
    <location>
        <begin position="269"/>
        <end position="288"/>
    </location>
</feature>
<evidence type="ECO:0000256" key="3">
    <source>
        <dbReference type="ARBA" id="ARBA00022692"/>
    </source>
</evidence>
<evidence type="ECO:0000256" key="6">
    <source>
        <dbReference type="RuleBase" id="RU363077"/>
    </source>
</evidence>
<feature type="transmembrane region" description="Helical" evidence="6">
    <location>
        <begin position="212"/>
        <end position="235"/>
    </location>
</feature>
<organism evidence="9 10">
    <name type="scientific">Canna indica</name>
    <name type="common">Indian-shot</name>
    <dbReference type="NCBI Taxonomy" id="4628"/>
    <lineage>
        <taxon>Eukaryota</taxon>
        <taxon>Viridiplantae</taxon>
        <taxon>Streptophyta</taxon>
        <taxon>Embryophyta</taxon>
        <taxon>Tracheophyta</taxon>
        <taxon>Spermatophyta</taxon>
        <taxon>Magnoliopsida</taxon>
        <taxon>Liliopsida</taxon>
        <taxon>Zingiberales</taxon>
        <taxon>Cannaceae</taxon>
        <taxon>Canna</taxon>
    </lineage>
</organism>
<dbReference type="Pfam" id="PF00892">
    <property type="entry name" value="EamA"/>
    <property type="match status" value="1"/>
</dbReference>
<keyword evidence="5 6" id="KW-0472">Membrane</keyword>
<dbReference type="EMBL" id="CP136891">
    <property type="protein sequence ID" value="WOK99698.1"/>
    <property type="molecule type" value="Genomic_DNA"/>
</dbReference>
<dbReference type="InterPro" id="IPR037185">
    <property type="entry name" value="EmrE-like"/>
</dbReference>
<dbReference type="GO" id="GO:0022857">
    <property type="term" value="F:transmembrane transporter activity"/>
    <property type="evidence" value="ECO:0007669"/>
    <property type="project" value="InterPro"/>
</dbReference>
<name>A0AAQ3Q6S1_9LILI</name>
<protein>
    <recommendedName>
        <fullName evidence="6">WAT1-related protein</fullName>
    </recommendedName>
</protein>
<evidence type="ECO:0000313" key="9">
    <source>
        <dbReference type="EMBL" id="WOK99698.1"/>
    </source>
</evidence>
<dbReference type="InterPro" id="IPR030184">
    <property type="entry name" value="WAT1-related"/>
</dbReference>
<dbReference type="Proteomes" id="UP001327560">
    <property type="component" value="Chromosome 2"/>
</dbReference>
<reference evidence="9 10" key="1">
    <citation type="submission" date="2023-10" db="EMBL/GenBank/DDBJ databases">
        <title>Chromosome-scale genome assembly provides insights into flower coloration mechanisms of Canna indica.</title>
        <authorList>
            <person name="Li C."/>
        </authorList>
    </citation>
    <scope>NUCLEOTIDE SEQUENCE [LARGE SCALE GENOMIC DNA]</scope>
    <source>
        <tissue evidence="9">Flower</tissue>
    </source>
</reference>
<evidence type="ECO:0000256" key="2">
    <source>
        <dbReference type="ARBA" id="ARBA00007635"/>
    </source>
</evidence>
<accession>A0AAQ3Q6S1</accession>
<dbReference type="InterPro" id="IPR000620">
    <property type="entry name" value="EamA_dom"/>
</dbReference>
<sequence length="335" mass="37381">MKKYGPALGMLYVQVSYAAMFLITRFALSFGMSSYSFVLYRQLIATLTICPLAYYLHRHLSLSLSLSLCDIDMTTIVLQGQYAYSQAEEREADLPPCTDRDKHQSELLLCWSRIHFLHLRQHHEQSPTSHYFLTRLPPQIGASKYQELEGASKDPRNAAVSGRSHGDDAWIVEEYPSQLSLSGLVSFMGSLQCAVIILLLEKPSALRLQWDLQLLAVAYSGIFCAGFAVFTIMWCVKEKGPVYATAFNPMSAVLVAIFEPLLLQVQPSWSSLTGMLMVIGGLYLFLWGKAQDRNVVRSNAPQQYMDGEGEGSVSVNEACSEESSNHEPLLAENNT</sequence>
<proteinExistence type="inferred from homology"/>
<feature type="transmembrane region" description="Helical" evidence="6">
    <location>
        <begin position="38"/>
        <end position="56"/>
    </location>
</feature>
<evidence type="ECO:0000256" key="1">
    <source>
        <dbReference type="ARBA" id="ARBA00004141"/>
    </source>
</evidence>
<keyword evidence="3 6" id="KW-0812">Transmembrane</keyword>
<dbReference type="SUPFAM" id="SSF103481">
    <property type="entry name" value="Multidrug resistance efflux transporter EmrE"/>
    <property type="match status" value="1"/>
</dbReference>
<feature type="domain" description="EamA" evidence="8">
    <location>
        <begin position="174"/>
        <end position="286"/>
    </location>
</feature>
<dbReference type="PANTHER" id="PTHR31218">
    <property type="entry name" value="WAT1-RELATED PROTEIN"/>
    <property type="match status" value="1"/>
</dbReference>
<keyword evidence="4 6" id="KW-1133">Transmembrane helix</keyword>
<feature type="transmembrane region" description="Helical" evidence="6">
    <location>
        <begin position="12"/>
        <end position="32"/>
    </location>
</feature>
<feature type="region of interest" description="Disordered" evidence="7">
    <location>
        <begin position="302"/>
        <end position="335"/>
    </location>
</feature>
<evidence type="ECO:0000313" key="10">
    <source>
        <dbReference type="Proteomes" id="UP001327560"/>
    </source>
</evidence>
<gene>
    <name evidence="9" type="ORF">Cni_G08410</name>
</gene>
<feature type="transmembrane region" description="Helical" evidence="6">
    <location>
        <begin position="242"/>
        <end position="263"/>
    </location>
</feature>
<evidence type="ECO:0000259" key="8">
    <source>
        <dbReference type="Pfam" id="PF00892"/>
    </source>
</evidence>
<comment type="subcellular location">
    <subcellularLocation>
        <location evidence="1 6">Membrane</location>
        <topology evidence="1 6">Multi-pass membrane protein</topology>
    </subcellularLocation>
</comment>
<evidence type="ECO:0000256" key="5">
    <source>
        <dbReference type="ARBA" id="ARBA00023136"/>
    </source>
</evidence>